<organism evidence="1 2">
    <name type="scientific">Ralstonia phage RSL2</name>
    <dbReference type="NCBI Taxonomy" id="1585840"/>
    <lineage>
        <taxon>Viruses</taxon>
        <taxon>Duplodnaviria</taxon>
        <taxon>Heunggongvirae</taxon>
        <taxon>Uroviricota</taxon>
        <taxon>Caudoviricetes</taxon>
        <taxon>Chimalliviridae</taxon>
        <taxon>Chiangmaivirus</taxon>
        <taxon>Chiangmaivirus RSL2</taxon>
    </lineage>
</organism>
<evidence type="ECO:0000313" key="2">
    <source>
        <dbReference type="Proteomes" id="UP000203794"/>
    </source>
</evidence>
<proteinExistence type="predicted"/>
<protein>
    <submittedName>
        <fullName evidence="1">Uncharacterized protein</fullName>
    </submittedName>
</protein>
<accession>A0A146I5B3</accession>
<name>A0A146I5B3_9CAUD</name>
<keyword evidence="2" id="KW-1185">Reference proteome</keyword>
<sequence>MGFDLTKLNTAFQTLTTWVTAGLSKKADATATSNALATKANATDLATTNTNLSNLTTTVGTKADATATSNALATKQSTVLTGTAAPAAGTGNNGDVFFVTDT</sequence>
<dbReference type="Proteomes" id="UP000203794">
    <property type="component" value="Segment"/>
</dbReference>
<dbReference type="EMBL" id="AP014693">
    <property type="protein sequence ID" value="BAU71406.1"/>
    <property type="molecule type" value="Genomic_DNA"/>
</dbReference>
<reference evidence="1 2" key="1">
    <citation type="submission" date="2014-12" db="EMBL/GenBank/DDBJ databases">
        <title>Genome analysis of a novel jumbo phage RSL2 infecting the phytopathogen Ralstonia solanacearum.</title>
        <authorList>
            <person name="Kawasaki T."/>
            <person name="Fujie M."/>
            <person name="Chatchawankanphanich O."/>
            <person name="Ogata H."/>
            <person name="Yamada T."/>
        </authorList>
    </citation>
    <scope>NUCLEOTIDE SEQUENCE [LARGE SCALE GENOMIC DNA]</scope>
    <source>
        <strain evidence="1 2">RSL2</strain>
    </source>
</reference>
<evidence type="ECO:0000313" key="1">
    <source>
        <dbReference type="EMBL" id="BAU71406.1"/>
    </source>
</evidence>